<protein>
    <recommendedName>
        <fullName evidence="1">NTF2 domain-containing protein</fullName>
    </recommendedName>
</protein>
<reference evidence="2 3" key="1">
    <citation type="submission" date="2018-05" db="EMBL/GenBank/DDBJ databases">
        <title>Genome sequencing and assembly of the regulated plant pathogen Lachnellula willkommii and related sister species for the development of diagnostic species identification markers.</title>
        <authorList>
            <person name="Giroux E."/>
            <person name="Bilodeau G."/>
        </authorList>
    </citation>
    <scope>NUCLEOTIDE SEQUENCE [LARGE SCALE GENOMIC DNA]</scope>
    <source>
        <strain evidence="2 3">CBS 268.59</strain>
    </source>
</reference>
<evidence type="ECO:0000259" key="1">
    <source>
        <dbReference type="PROSITE" id="PS50177"/>
    </source>
</evidence>
<dbReference type="OrthoDB" id="25408at2759"/>
<comment type="caution">
    <text evidence="2">The sequence shown here is derived from an EMBL/GenBank/DDBJ whole genome shotgun (WGS) entry which is preliminary data.</text>
</comment>
<dbReference type="PROSITE" id="PS50177">
    <property type="entry name" value="NTF2_DOMAIN"/>
    <property type="match status" value="1"/>
</dbReference>
<feature type="domain" description="NTF2" evidence="1">
    <location>
        <begin position="16"/>
        <end position="157"/>
    </location>
</feature>
<dbReference type="EMBL" id="QGMK01001635">
    <property type="protein sequence ID" value="TVY65697.1"/>
    <property type="molecule type" value="Genomic_DNA"/>
</dbReference>
<sequence>MAGVSEDVEVKVAAEAAAEFTSRYYSTWNKPNVGAELVQFYVKSNPESPLKSDITINGNIVEDPSDLVAIQQNLPTKTHYEVQSYDCHVVNPNYNVGAPDNLLEPNAAGKKMSIMVMVSGSVKYPDEEARGFMDNVLLVPNWDITSKKDIKEKKRWL</sequence>
<name>A0A8T9BW10_9HELO</name>
<dbReference type="SUPFAM" id="SSF54427">
    <property type="entry name" value="NTF2-like"/>
    <property type="match status" value="1"/>
</dbReference>
<dbReference type="Gene3D" id="3.10.450.50">
    <property type="match status" value="1"/>
</dbReference>
<dbReference type="GO" id="GO:0006913">
    <property type="term" value="P:nucleocytoplasmic transport"/>
    <property type="evidence" value="ECO:0007669"/>
    <property type="project" value="InterPro"/>
</dbReference>
<evidence type="ECO:0000313" key="3">
    <source>
        <dbReference type="Proteomes" id="UP000469558"/>
    </source>
</evidence>
<accession>A0A8T9BW10</accession>
<evidence type="ECO:0000313" key="2">
    <source>
        <dbReference type="EMBL" id="TVY65697.1"/>
    </source>
</evidence>
<keyword evidence="3" id="KW-1185">Reference proteome</keyword>
<proteinExistence type="predicted"/>
<dbReference type="PANTHER" id="PTHR12612">
    <property type="entry name" value="NUCLEAR TRANSPORT FACTOR 2"/>
    <property type="match status" value="1"/>
</dbReference>
<dbReference type="InterPro" id="IPR032710">
    <property type="entry name" value="NTF2-like_dom_sf"/>
</dbReference>
<feature type="non-terminal residue" evidence="2">
    <location>
        <position position="157"/>
    </location>
</feature>
<dbReference type="Proteomes" id="UP000469558">
    <property type="component" value="Unassembled WGS sequence"/>
</dbReference>
<gene>
    <name evidence="2" type="ORF">LSUE1_G008481</name>
</gene>
<dbReference type="InterPro" id="IPR018222">
    <property type="entry name" value="Nuclear_transport_factor_2_euk"/>
</dbReference>
<dbReference type="AlphaFoldDB" id="A0A8T9BW10"/>
<dbReference type="InterPro" id="IPR045875">
    <property type="entry name" value="NTF2"/>
</dbReference>
<organism evidence="2 3">
    <name type="scientific">Lachnellula suecica</name>
    <dbReference type="NCBI Taxonomy" id="602035"/>
    <lineage>
        <taxon>Eukaryota</taxon>
        <taxon>Fungi</taxon>
        <taxon>Dikarya</taxon>
        <taxon>Ascomycota</taxon>
        <taxon>Pezizomycotina</taxon>
        <taxon>Leotiomycetes</taxon>
        <taxon>Helotiales</taxon>
        <taxon>Lachnaceae</taxon>
        <taxon>Lachnellula</taxon>
    </lineage>
</organism>